<sequence length="103" mass="11007">MTSRAAPTEKHVPSSAAVGNQPFGCTFLHRPDGYEIDGAGGDPQAIPGWARSCPLRTLRTGRMVTVRSPFGTEFAPGSCGALAGDRSRRPLLSWPRAGRRSAW</sequence>
<reference evidence="2" key="1">
    <citation type="journal article" date="2019" name="Int. J. Syst. Evol. Microbiol.">
        <title>The Global Catalogue of Microorganisms (GCM) 10K type strain sequencing project: providing services to taxonomists for standard genome sequencing and annotation.</title>
        <authorList>
            <consortium name="The Broad Institute Genomics Platform"/>
            <consortium name="The Broad Institute Genome Sequencing Center for Infectious Disease"/>
            <person name="Wu L."/>
            <person name="Ma J."/>
        </authorList>
    </citation>
    <scope>NUCLEOTIDE SEQUENCE [LARGE SCALE GENOMIC DNA]</scope>
    <source>
        <strain evidence="2">JCM 16898</strain>
    </source>
</reference>
<keyword evidence="2" id="KW-1185">Reference proteome</keyword>
<dbReference type="Proteomes" id="UP001500689">
    <property type="component" value="Unassembled WGS sequence"/>
</dbReference>
<organism evidence="1 2">
    <name type="scientific">Amycolatopsis ultiminotia</name>
    <dbReference type="NCBI Taxonomy" id="543629"/>
    <lineage>
        <taxon>Bacteria</taxon>
        <taxon>Bacillati</taxon>
        <taxon>Actinomycetota</taxon>
        <taxon>Actinomycetes</taxon>
        <taxon>Pseudonocardiales</taxon>
        <taxon>Pseudonocardiaceae</taxon>
        <taxon>Amycolatopsis</taxon>
    </lineage>
</organism>
<dbReference type="EMBL" id="BAAAZN010000006">
    <property type="protein sequence ID" value="GAA3548496.1"/>
    <property type="molecule type" value="Genomic_DNA"/>
</dbReference>
<proteinExistence type="predicted"/>
<evidence type="ECO:0000313" key="2">
    <source>
        <dbReference type="Proteomes" id="UP001500689"/>
    </source>
</evidence>
<comment type="caution">
    <text evidence="1">The sequence shown here is derived from an EMBL/GenBank/DDBJ whole genome shotgun (WGS) entry which is preliminary data.</text>
</comment>
<accession>A0ABP6WAA4</accession>
<gene>
    <name evidence="1" type="ORF">GCM10022222_35120</name>
</gene>
<protein>
    <submittedName>
        <fullName evidence="1">Uncharacterized protein</fullName>
    </submittedName>
</protein>
<name>A0ABP6WAA4_9PSEU</name>
<evidence type="ECO:0000313" key="1">
    <source>
        <dbReference type="EMBL" id="GAA3548496.1"/>
    </source>
</evidence>